<dbReference type="Pfam" id="PF05618">
    <property type="entry name" value="Zn_protease"/>
    <property type="match status" value="1"/>
</dbReference>
<feature type="domain" description="Retropepsin-like aspartic endopeptidase" evidence="2">
    <location>
        <begin position="113"/>
        <end position="247"/>
    </location>
</feature>
<evidence type="ECO:0000313" key="3">
    <source>
        <dbReference type="EMBL" id="ABE55174.1"/>
    </source>
</evidence>
<dbReference type="PANTHER" id="PTHR38037">
    <property type="entry name" value="ZN_PROTEASE DOMAIN-CONTAINING PROTEIN"/>
    <property type="match status" value="1"/>
</dbReference>
<proteinExistence type="predicted"/>
<feature type="chain" id="PRO_5004181567" description="Retropepsin-like aspartic endopeptidase domain-containing protein" evidence="1">
    <location>
        <begin position="20"/>
        <end position="257"/>
    </location>
</feature>
<reference evidence="3 4" key="1">
    <citation type="submission" date="2006-03" db="EMBL/GenBank/DDBJ databases">
        <title>Complete sequence of Shewanella denitrificans OS217.</title>
        <authorList>
            <consortium name="US DOE Joint Genome Institute"/>
            <person name="Copeland A."/>
            <person name="Lucas S."/>
            <person name="Lapidus A."/>
            <person name="Barry K."/>
            <person name="Detter J.C."/>
            <person name="Glavina del Rio T."/>
            <person name="Hammon N."/>
            <person name="Israni S."/>
            <person name="Dalin E."/>
            <person name="Tice H."/>
            <person name="Pitluck S."/>
            <person name="Brettin T."/>
            <person name="Bruce D."/>
            <person name="Han C."/>
            <person name="Tapia R."/>
            <person name="Gilna P."/>
            <person name="Kiss H."/>
            <person name="Schmutz J."/>
            <person name="Larimer F."/>
            <person name="Land M."/>
            <person name="Hauser L."/>
            <person name="Kyrpides N."/>
            <person name="Lykidis A."/>
            <person name="Richardson P."/>
        </authorList>
    </citation>
    <scope>NUCLEOTIDE SEQUENCE [LARGE SCALE GENOMIC DNA]</scope>
    <source>
        <strain evidence="4">OS217 / ATCC BAA-1090 / DSM 15013</strain>
    </source>
</reference>
<dbReference type="Gene3D" id="2.40.70.10">
    <property type="entry name" value="Acid Proteases"/>
    <property type="match status" value="1"/>
</dbReference>
<name>Q12N02_SHEDO</name>
<keyword evidence="1" id="KW-0732">Signal</keyword>
<evidence type="ECO:0000259" key="2">
    <source>
        <dbReference type="Pfam" id="PF05618"/>
    </source>
</evidence>
<dbReference type="KEGG" id="sdn:Sden_1891"/>
<organism evidence="3 4">
    <name type="scientific">Shewanella denitrificans (strain OS217 / ATCC BAA-1090 / DSM 15013)</name>
    <dbReference type="NCBI Taxonomy" id="318161"/>
    <lineage>
        <taxon>Bacteria</taxon>
        <taxon>Pseudomonadati</taxon>
        <taxon>Pseudomonadota</taxon>
        <taxon>Gammaproteobacteria</taxon>
        <taxon>Alteromonadales</taxon>
        <taxon>Shewanellaceae</taxon>
        <taxon>Shewanella</taxon>
    </lineage>
</organism>
<keyword evidence="4" id="KW-1185">Reference proteome</keyword>
<dbReference type="PANTHER" id="PTHR38037:SF2">
    <property type="entry name" value="ATP-DEPENDENT ZINC PROTEASE DOMAIN-CONTAINING PROTEIN-RELATED"/>
    <property type="match status" value="1"/>
</dbReference>
<dbReference type="InterPro" id="IPR008503">
    <property type="entry name" value="Asp_endopeptidase"/>
</dbReference>
<dbReference type="Proteomes" id="UP000001982">
    <property type="component" value="Chromosome"/>
</dbReference>
<evidence type="ECO:0000256" key="1">
    <source>
        <dbReference type="SAM" id="SignalP"/>
    </source>
</evidence>
<sequence length="257" mass="27963">MFKQVIALSVATAFLSGCAVPQPAPKVPSLTNAELVSGLADSQAQIIEAFAAQCANNDAAIAAMTSEMNQLKSQVGAAMAQKPKTIYIPAPAAKVEPVIQQCPESLTGEKFLLGEVESVYIDEVKTQFATRIDTGAESSSLDARNIVLFERNGVEWVRFDVMTNGPDQPGNTYESKVERFVRIKQDANTGDDRRPVIHAHLKIGKYSAETDLNLTDRSHLDFPLLLGRKFMKDIAIVDVGQTYIHGKANNQVTTVIK</sequence>
<dbReference type="PROSITE" id="PS51257">
    <property type="entry name" value="PROKAR_LIPOPROTEIN"/>
    <property type="match status" value="1"/>
</dbReference>
<dbReference type="STRING" id="318161.Sden_1891"/>
<dbReference type="EMBL" id="CP000302">
    <property type="protein sequence ID" value="ABE55174.1"/>
    <property type="molecule type" value="Genomic_DNA"/>
</dbReference>
<evidence type="ECO:0000313" key="4">
    <source>
        <dbReference type="Proteomes" id="UP000001982"/>
    </source>
</evidence>
<dbReference type="HOGENOM" id="CLU_070079_0_0_6"/>
<dbReference type="AlphaFoldDB" id="Q12N02"/>
<dbReference type="OrthoDB" id="8546610at2"/>
<dbReference type="eggNOG" id="COG4067">
    <property type="taxonomic scope" value="Bacteria"/>
</dbReference>
<feature type="signal peptide" evidence="1">
    <location>
        <begin position="1"/>
        <end position="19"/>
    </location>
</feature>
<accession>Q12N02</accession>
<dbReference type="SUPFAM" id="SSF50630">
    <property type="entry name" value="Acid proteases"/>
    <property type="match status" value="1"/>
</dbReference>
<protein>
    <recommendedName>
        <fullName evidence="2">Retropepsin-like aspartic endopeptidase domain-containing protein</fullName>
    </recommendedName>
</protein>
<dbReference type="InterPro" id="IPR021109">
    <property type="entry name" value="Peptidase_aspartic_dom_sf"/>
</dbReference>
<dbReference type="RefSeq" id="WP_011496330.1">
    <property type="nucleotide sequence ID" value="NC_007954.1"/>
</dbReference>
<gene>
    <name evidence="3" type="ordered locus">Sden_1891</name>
</gene>